<gene>
    <name evidence="2" type="ORF">PYH69_11465</name>
</gene>
<sequence>MNQKLTKKINNLETIQRIPVEDILSFISLNKVDKVLDLGAGVGYISLPISKYVDEVTAIDFDEDILNYLDKKSKEKEITNIETLVSDFKDIQLSSETFDRAIASISLHEVSPLSQALNEIYRVLKNKGVFLCIELEKLDLTKAPRVSSEDMVEQVRDAGFDKVDVFYPEGKIANQPVYIVVAEKNI</sequence>
<feature type="domain" description="Methyltransferase type 11" evidence="1">
    <location>
        <begin position="36"/>
        <end position="132"/>
    </location>
</feature>
<keyword evidence="2" id="KW-0489">Methyltransferase</keyword>
<dbReference type="GO" id="GO:0032259">
    <property type="term" value="P:methylation"/>
    <property type="evidence" value="ECO:0007669"/>
    <property type="project" value="UniProtKB-KW"/>
</dbReference>
<dbReference type="Gene3D" id="3.40.50.150">
    <property type="entry name" value="Vaccinia Virus protein VP39"/>
    <property type="match status" value="1"/>
</dbReference>
<dbReference type="Proteomes" id="UP001223261">
    <property type="component" value="Chromosome"/>
</dbReference>
<dbReference type="CDD" id="cd02440">
    <property type="entry name" value="AdoMet_MTases"/>
    <property type="match status" value="1"/>
</dbReference>
<protein>
    <submittedName>
        <fullName evidence="2">Methyltransferase domain-containing protein</fullName>
    </submittedName>
</protein>
<dbReference type="EMBL" id="CP118848">
    <property type="protein sequence ID" value="WHI59329.1"/>
    <property type="molecule type" value="Genomic_DNA"/>
</dbReference>
<accession>A0AAX3W252</accession>
<dbReference type="Pfam" id="PF08241">
    <property type="entry name" value="Methyltransf_11"/>
    <property type="match status" value="1"/>
</dbReference>
<evidence type="ECO:0000313" key="3">
    <source>
        <dbReference type="Proteomes" id="UP001223261"/>
    </source>
</evidence>
<reference evidence="2" key="1">
    <citation type="journal article" date="2023" name="Antibiotics">
        <title>Prevalence and Molecular Characterization of Methicillin-Resistant Staphylococci (MRS) and Mammaliicocci (MRM) in Dromedary Camels from Algeria: First Detection of SCCmec-mecC Hybrid in Methicillin-Resistant Mammaliicoccus lentus.</title>
        <authorList>
            <person name="Belhout C."/>
            <person name="Boyen F."/>
            <person name="Vereecke N."/>
            <person name="Theuns S."/>
            <person name="Taibi N."/>
            <person name="Stegger M."/>
            <person name="de la Fe-Rodriguez P.Y."/>
            <person name="Bouayad L."/>
            <person name="Elgroud R."/>
            <person name="Butaye P."/>
        </authorList>
    </citation>
    <scope>NUCLEOTIDE SEQUENCE</scope>
    <source>
        <strain evidence="2">7048</strain>
    </source>
</reference>
<dbReference type="RefSeq" id="WP_182094062.1">
    <property type="nucleotide sequence ID" value="NZ_CP059679.1"/>
</dbReference>
<dbReference type="InterPro" id="IPR013216">
    <property type="entry name" value="Methyltransf_11"/>
</dbReference>
<organism evidence="2 3">
    <name type="scientific">Mammaliicoccus lentus</name>
    <name type="common">Staphylococcus lentus</name>
    <dbReference type="NCBI Taxonomy" id="42858"/>
    <lineage>
        <taxon>Bacteria</taxon>
        <taxon>Bacillati</taxon>
        <taxon>Bacillota</taxon>
        <taxon>Bacilli</taxon>
        <taxon>Bacillales</taxon>
        <taxon>Staphylococcaceae</taxon>
        <taxon>Mammaliicoccus</taxon>
    </lineage>
</organism>
<dbReference type="GO" id="GO:0008757">
    <property type="term" value="F:S-adenosylmethionine-dependent methyltransferase activity"/>
    <property type="evidence" value="ECO:0007669"/>
    <property type="project" value="InterPro"/>
</dbReference>
<evidence type="ECO:0000259" key="1">
    <source>
        <dbReference type="Pfam" id="PF08241"/>
    </source>
</evidence>
<dbReference type="AlphaFoldDB" id="A0AAX3W252"/>
<proteinExistence type="predicted"/>
<name>A0AAX3W252_MAMLE</name>
<dbReference type="InterPro" id="IPR029063">
    <property type="entry name" value="SAM-dependent_MTases_sf"/>
</dbReference>
<keyword evidence="2" id="KW-0808">Transferase</keyword>
<evidence type="ECO:0000313" key="2">
    <source>
        <dbReference type="EMBL" id="WHI59329.1"/>
    </source>
</evidence>
<dbReference type="PANTHER" id="PTHR43861">
    <property type="entry name" value="TRANS-ACONITATE 2-METHYLTRANSFERASE-RELATED"/>
    <property type="match status" value="1"/>
</dbReference>
<dbReference type="SUPFAM" id="SSF53335">
    <property type="entry name" value="S-adenosyl-L-methionine-dependent methyltransferases"/>
    <property type="match status" value="1"/>
</dbReference>